<dbReference type="UniPathway" id="UPA00074">
    <property type="reaction ID" value="UER00129"/>
</dbReference>
<dbReference type="Gene3D" id="3.90.650.10">
    <property type="entry name" value="PurM-like C-terminal domain"/>
    <property type="match status" value="1"/>
</dbReference>
<dbReference type="Proteomes" id="UP000243884">
    <property type="component" value="Unassembled WGS sequence"/>
</dbReference>
<feature type="domain" description="PurM-like C-terminal" evidence="17">
    <location>
        <begin position="173"/>
        <end position="333"/>
    </location>
</feature>
<evidence type="ECO:0000259" key="16">
    <source>
        <dbReference type="Pfam" id="PF00586"/>
    </source>
</evidence>
<dbReference type="InterPro" id="IPR010918">
    <property type="entry name" value="PurM-like_C_dom"/>
</dbReference>
<evidence type="ECO:0000256" key="7">
    <source>
        <dbReference type="ARBA" id="ARBA00022598"/>
    </source>
</evidence>
<evidence type="ECO:0000256" key="5">
    <source>
        <dbReference type="ARBA" id="ARBA00020367"/>
    </source>
</evidence>
<evidence type="ECO:0000256" key="2">
    <source>
        <dbReference type="ARBA" id="ARBA00004686"/>
    </source>
</evidence>
<feature type="domain" description="PurM-like N-terminal" evidence="16">
    <location>
        <begin position="56"/>
        <end position="160"/>
    </location>
</feature>
<dbReference type="PANTHER" id="PTHR10520">
    <property type="entry name" value="TRIFUNCTIONAL PURINE BIOSYNTHETIC PROTEIN ADENOSINE-3-RELATED"/>
    <property type="match status" value="1"/>
</dbReference>
<sequence length="336" mass="36315">MRNNYKAAGVDVEAGYEAVEKMKKHVARTQKPGALSSLGGFGGLFGLDLERFNHPVLVSGTDGVGTKLILAMAMTIYDTIGIDAVAMVVNDIIAQGAEPLFFLDYLAVGKNNPDRIADIVSGIAEGCVQAGCEIVGGETAEMPDMYSDEEFDVAGFAVGAANKEDVLTPERVEDGDVLIGLLSSGLHSNGFSLVRKILFKDHDYQLTDIIPELNNQRLGDVLLTPTKIYVQAVLPLLNKHLIHGISHITGGGFSENIPRMLPENLTYHIDYSAWEVPSIFRFLGKVGEIDISELYDVFNMGIGMVLAVAPDQVDEVMTILRAQEEKPVVIGDVHVA</sequence>
<keyword evidence="7 15" id="KW-0436">Ligase</keyword>
<dbReference type="STRING" id="371602.SAMN04487984_0859"/>
<evidence type="ECO:0000313" key="19">
    <source>
        <dbReference type="Proteomes" id="UP000243884"/>
    </source>
</evidence>
<dbReference type="InterPro" id="IPR036921">
    <property type="entry name" value="PurM-like_N_sf"/>
</dbReference>
<comment type="subcellular location">
    <subcellularLocation>
        <location evidence="1 15">Cytoplasm</location>
    </subcellularLocation>
</comment>
<evidence type="ECO:0000256" key="14">
    <source>
        <dbReference type="ARBA" id="ARBA00049057"/>
    </source>
</evidence>
<dbReference type="EMBL" id="FWXK01000004">
    <property type="protein sequence ID" value="SMC38662.1"/>
    <property type="molecule type" value="Genomic_DNA"/>
</dbReference>
<dbReference type="EC" id="6.3.3.1" evidence="4 15"/>
<keyword evidence="19" id="KW-1185">Reference proteome</keyword>
<dbReference type="InterPro" id="IPR036676">
    <property type="entry name" value="PurM-like_C_sf"/>
</dbReference>
<dbReference type="FunFam" id="3.30.1330.10:FF:000001">
    <property type="entry name" value="Phosphoribosylformylglycinamidine cyclo-ligase"/>
    <property type="match status" value="1"/>
</dbReference>
<gene>
    <name evidence="15" type="primary">purM</name>
    <name evidence="18" type="ORF">SAMN04487984_0859</name>
</gene>
<proteinExistence type="inferred from homology"/>
<evidence type="ECO:0000256" key="8">
    <source>
        <dbReference type="ARBA" id="ARBA00022741"/>
    </source>
</evidence>
<dbReference type="InterPro" id="IPR016188">
    <property type="entry name" value="PurM-like_N"/>
</dbReference>
<dbReference type="RefSeq" id="WP_084098939.1">
    <property type="nucleotide sequence ID" value="NZ_FWXK01000004.1"/>
</dbReference>
<dbReference type="CDD" id="cd02196">
    <property type="entry name" value="PurM"/>
    <property type="match status" value="1"/>
</dbReference>
<evidence type="ECO:0000256" key="10">
    <source>
        <dbReference type="ARBA" id="ARBA00022840"/>
    </source>
</evidence>
<dbReference type="OrthoDB" id="9802507at2"/>
<dbReference type="Pfam" id="PF02769">
    <property type="entry name" value="AIRS_C"/>
    <property type="match status" value="1"/>
</dbReference>
<evidence type="ECO:0000256" key="4">
    <source>
        <dbReference type="ARBA" id="ARBA00013047"/>
    </source>
</evidence>
<evidence type="ECO:0000256" key="13">
    <source>
        <dbReference type="ARBA" id="ARBA00033093"/>
    </source>
</evidence>
<dbReference type="Pfam" id="PF00586">
    <property type="entry name" value="AIRS"/>
    <property type="match status" value="1"/>
</dbReference>
<dbReference type="GO" id="GO:0006189">
    <property type="term" value="P:'de novo' IMP biosynthetic process"/>
    <property type="evidence" value="ECO:0007669"/>
    <property type="project" value="UniProtKB-UniRule"/>
</dbReference>
<comment type="catalytic activity">
    <reaction evidence="14 15">
        <text>2-formamido-N(1)-(5-O-phospho-beta-D-ribosyl)acetamidine + ATP = 5-amino-1-(5-phospho-beta-D-ribosyl)imidazole + ADP + phosphate + H(+)</text>
        <dbReference type="Rhea" id="RHEA:23032"/>
        <dbReference type="ChEBI" id="CHEBI:15378"/>
        <dbReference type="ChEBI" id="CHEBI:30616"/>
        <dbReference type="ChEBI" id="CHEBI:43474"/>
        <dbReference type="ChEBI" id="CHEBI:137981"/>
        <dbReference type="ChEBI" id="CHEBI:147287"/>
        <dbReference type="ChEBI" id="CHEBI:456216"/>
        <dbReference type="EC" id="6.3.3.1"/>
    </reaction>
</comment>
<evidence type="ECO:0000256" key="6">
    <source>
        <dbReference type="ARBA" id="ARBA00022490"/>
    </source>
</evidence>
<evidence type="ECO:0000256" key="9">
    <source>
        <dbReference type="ARBA" id="ARBA00022755"/>
    </source>
</evidence>
<keyword evidence="8 15" id="KW-0547">Nucleotide-binding</keyword>
<evidence type="ECO:0000256" key="1">
    <source>
        <dbReference type="ARBA" id="ARBA00004496"/>
    </source>
</evidence>
<name>A0A1W1YRC6_9LACT</name>
<evidence type="ECO:0000256" key="3">
    <source>
        <dbReference type="ARBA" id="ARBA00010280"/>
    </source>
</evidence>
<dbReference type="GO" id="GO:0005524">
    <property type="term" value="F:ATP binding"/>
    <property type="evidence" value="ECO:0007669"/>
    <property type="project" value="UniProtKB-KW"/>
</dbReference>
<dbReference type="FunFam" id="3.90.650.10:FF:000011">
    <property type="entry name" value="Phosphoribosylformylglycinamidine cyclo-ligase"/>
    <property type="match status" value="1"/>
</dbReference>
<keyword evidence="9 15" id="KW-0658">Purine biosynthesis</keyword>
<dbReference type="Gene3D" id="3.30.1330.10">
    <property type="entry name" value="PurM-like, N-terminal domain"/>
    <property type="match status" value="1"/>
</dbReference>
<dbReference type="SUPFAM" id="SSF56042">
    <property type="entry name" value="PurM C-terminal domain-like"/>
    <property type="match status" value="1"/>
</dbReference>
<dbReference type="GO" id="GO:0004637">
    <property type="term" value="F:phosphoribosylamine-glycine ligase activity"/>
    <property type="evidence" value="ECO:0007669"/>
    <property type="project" value="TreeGrafter"/>
</dbReference>
<accession>A0A1W1YRC6</accession>
<dbReference type="NCBIfam" id="TIGR00878">
    <property type="entry name" value="purM"/>
    <property type="match status" value="1"/>
</dbReference>
<dbReference type="AlphaFoldDB" id="A0A1W1YRC6"/>
<protein>
    <recommendedName>
        <fullName evidence="5 15">Phosphoribosylformylglycinamidine cyclo-ligase</fullName>
        <ecNumber evidence="4 15">6.3.3.1</ecNumber>
    </recommendedName>
    <alternativeName>
        <fullName evidence="12 15">AIR synthase</fullName>
    </alternativeName>
    <alternativeName>
        <fullName evidence="13 15">AIRS</fullName>
    </alternativeName>
    <alternativeName>
        <fullName evidence="11 15">Phosphoribosyl-aminoimidazole synthetase</fullName>
    </alternativeName>
</protein>
<evidence type="ECO:0000313" key="18">
    <source>
        <dbReference type="EMBL" id="SMC38662.1"/>
    </source>
</evidence>
<keyword evidence="6 15" id="KW-0963">Cytoplasm</keyword>
<evidence type="ECO:0000256" key="12">
    <source>
        <dbReference type="ARBA" id="ARBA00032931"/>
    </source>
</evidence>
<evidence type="ECO:0000259" key="17">
    <source>
        <dbReference type="Pfam" id="PF02769"/>
    </source>
</evidence>
<keyword evidence="10 15" id="KW-0067">ATP-binding</keyword>
<dbReference type="InterPro" id="IPR004733">
    <property type="entry name" value="PurM_cligase"/>
</dbReference>
<comment type="pathway">
    <text evidence="2 15">Purine metabolism; IMP biosynthesis via de novo pathway; 5-amino-1-(5-phospho-D-ribosyl)imidazole from N(2)-formyl-N(1)-(5-phospho-D-ribosyl)glycinamide: step 2/2.</text>
</comment>
<dbReference type="PANTHER" id="PTHR10520:SF12">
    <property type="entry name" value="TRIFUNCTIONAL PURINE BIOSYNTHETIC PROTEIN ADENOSINE-3"/>
    <property type="match status" value="1"/>
</dbReference>
<comment type="similarity">
    <text evidence="3 15">Belongs to the AIR synthase family.</text>
</comment>
<dbReference type="GO" id="GO:0005829">
    <property type="term" value="C:cytosol"/>
    <property type="evidence" value="ECO:0007669"/>
    <property type="project" value="TreeGrafter"/>
</dbReference>
<evidence type="ECO:0000256" key="15">
    <source>
        <dbReference type="HAMAP-Rule" id="MF_00741"/>
    </source>
</evidence>
<dbReference type="GO" id="GO:0004641">
    <property type="term" value="F:phosphoribosylformylglycinamidine cyclo-ligase activity"/>
    <property type="evidence" value="ECO:0007669"/>
    <property type="project" value="UniProtKB-UniRule"/>
</dbReference>
<dbReference type="SUPFAM" id="SSF55326">
    <property type="entry name" value="PurM N-terminal domain-like"/>
    <property type="match status" value="1"/>
</dbReference>
<evidence type="ECO:0000256" key="11">
    <source>
        <dbReference type="ARBA" id="ARBA00031908"/>
    </source>
</evidence>
<reference evidence="19" key="1">
    <citation type="submission" date="2017-04" db="EMBL/GenBank/DDBJ databases">
        <authorList>
            <person name="Varghese N."/>
            <person name="Submissions S."/>
        </authorList>
    </citation>
    <scope>NUCLEOTIDE SEQUENCE [LARGE SCALE GENOMIC DNA]</scope>
    <source>
        <strain evidence="19">DSM 21500</strain>
    </source>
</reference>
<organism evidence="18 19">
    <name type="scientific">Aerococcus suis</name>
    <dbReference type="NCBI Taxonomy" id="371602"/>
    <lineage>
        <taxon>Bacteria</taxon>
        <taxon>Bacillati</taxon>
        <taxon>Bacillota</taxon>
        <taxon>Bacilli</taxon>
        <taxon>Lactobacillales</taxon>
        <taxon>Aerococcaceae</taxon>
        <taxon>Aerococcus</taxon>
    </lineage>
</organism>
<dbReference type="GO" id="GO:0046084">
    <property type="term" value="P:adenine biosynthetic process"/>
    <property type="evidence" value="ECO:0007669"/>
    <property type="project" value="TreeGrafter"/>
</dbReference>
<dbReference type="HAMAP" id="MF_00741">
    <property type="entry name" value="AIRS"/>
    <property type="match status" value="1"/>
</dbReference>